<keyword evidence="5" id="KW-1185">Reference proteome</keyword>
<feature type="transmembrane region" description="Helical" evidence="1">
    <location>
        <begin position="279"/>
        <end position="306"/>
    </location>
</feature>
<name>A0A072VJQ6_MEDTR</name>
<evidence type="ECO:0000256" key="1">
    <source>
        <dbReference type="SAM" id="Phobius"/>
    </source>
</evidence>
<feature type="transmembrane region" description="Helical" evidence="1">
    <location>
        <begin position="194"/>
        <end position="213"/>
    </location>
</feature>
<evidence type="ECO:0000313" key="2">
    <source>
        <dbReference type="EMBL" id="KEH42042.1"/>
    </source>
</evidence>
<dbReference type="EnsemblPlants" id="KEH42042">
    <property type="protein sequence ID" value="KEH42042"/>
    <property type="gene ID" value="MTR_1g060280"/>
</dbReference>
<dbReference type="EMBL" id="CM001217">
    <property type="protein sequence ID" value="KEH42042.1"/>
    <property type="molecule type" value="Genomic_DNA"/>
</dbReference>
<gene>
    <name evidence="2" type="ordered locus">MTR_1g060280</name>
    <name evidence="3" type="ORF">MtrunA17_Chr1g0178781</name>
</gene>
<feature type="transmembrane region" description="Helical" evidence="1">
    <location>
        <begin position="31"/>
        <end position="51"/>
    </location>
</feature>
<reference evidence="6" key="4">
    <citation type="journal article" date="2018" name="Nat. Plants">
        <title>Whole-genome landscape of Medicago truncatula symbiotic genes.</title>
        <authorList>
            <person name="Pecrix Y."/>
            <person name="Staton S.E."/>
            <person name="Sallet E."/>
            <person name="Lelandais-Briere C."/>
            <person name="Moreau S."/>
            <person name="Carrere S."/>
            <person name="Blein T."/>
            <person name="Jardinaud M.F."/>
            <person name="Latrasse D."/>
            <person name="Zouine M."/>
            <person name="Zahm M."/>
            <person name="Kreplak J."/>
            <person name="Mayjonade B."/>
            <person name="Satge C."/>
            <person name="Perez M."/>
            <person name="Cauet S."/>
            <person name="Marande W."/>
            <person name="Chantry-Darmon C."/>
            <person name="Lopez-Roques C."/>
            <person name="Bouchez O."/>
            <person name="Berard A."/>
            <person name="Debelle F."/>
            <person name="Munos S."/>
            <person name="Bendahmane A."/>
            <person name="Berges H."/>
            <person name="Niebel A."/>
            <person name="Buitink J."/>
            <person name="Frugier F."/>
            <person name="Benhamed M."/>
            <person name="Crespi M."/>
            <person name="Gouzy J."/>
            <person name="Gamas P."/>
        </authorList>
    </citation>
    <scope>NUCLEOTIDE SEQUENCE [LARGE SCALE GENOMIC DNA]</scope>
    <source>
        <strain evidence="6">cv. Jemalong A17</strain>
    </source>
</reference>
<reference evidence="3" key="5">
    <citation type="journal article" date="2018" name="Nat. Plants">
        <title>Whole-genome landscape of Medicago truncatula symbiotic genes.</title>
        <authorList>
            <person name="Pecrix Y."/>
            <person name="Gamas P."/>
            <person name="Carrere S."/>
        </authorList>
    </citation>
    <scope>NUCLEOTIDE SEQUENCE</scope>
    <source>
        <tissue evidence="3">Leaves</tissue>
    </source>
</reference>
<dbReference type="AlphaFoldDB" id="A0A072VJQ6"/>
<dbReference type="Proteomes" id="UP000265566">
    <property type="component" value="Chromosome 1"/>
</dbReference>
<keyword evidence="1" id="KW-1133">Transmembrane helix</keyword>
<dbReference type="Gramene" id="rna3379">
    <property type="protein sequence ID" value="RHN79567.1"/>
    <property type="gene ID" value="gene3379"/>
</dbReference>
<evidence type="ECO:0000313" key="4">
    <source>
        <dbReference type="EnsemblPlants" id="KEH42042"/>
    </source>
</evidence>
<dbReference type="PANTHER" id="PTHR36714">
    <property type="entry name" value="T23E23.1"/>
    <property type="match status" value="1"/>
</dbReference>
<keyword evidence="1" id="KW-0472">Membrane</keyword>
<evidence type="ECO:0000313" key="3">
    <source>
        <dbReference type="EMBL" id="RHN79567.1"/>
    </source>
</evidence>
<feature type="transmembrane region" description="Helical" evidence="1">
    <location>
        <begin position="98"/>
        <end position="125"/>
    </location>
</feature>
<dbReference type="PANTHER" id="PTHR36714:SF4">
    <property type="entry name" value="TRANSMEMBRANE PROTEIN"/>
    <property type="match status" value="1"/>
</dbReference>
<organism evidence="2 5">
    <name type="scientific">Medicago truncatula</name>
    <name type="common">Barrel medic</name>
    <name type="synonym">Medicago tribuloides</name>
    <dbReference type="NCBI Taxonomy" id="3880"/>
    <lineage>
        <taxon>Eukaryota</taxon>
        <taxon>Viridiplantae</taxon>
        <taxon>Streptophyta</taxon>
        <taxon>Embryophyta</taxon>
        <taxon>Tracheophyta</taxon>
        <taxon>Spermatophyta</taxon>
        <taxon>Magnoliopsida</taxon>
        <taxon>eudicotyledons</taxon>
        <taxon>Gunneridae</taxon>
        <taxon>Pentapetalae</taxon>
        <taxon>rosids</taxon>
        <taxon>fabids</taxon>
        <taxon>Fabales</taxon>
        <taxon>Fabaceae</taxon>
        <taxon>Papilionoideae</taxon>
        <taxon>50 kb inversion clade</taxon>
        <taxon>NPAAA clade</taxon>
        <taxon>Hologalegina</taxon>
        <taxon>IRL clade</taxon>
        <taxon>Trifolieae</taxon>
        <taxon>Medicago</taxon>
    </lineage>
</organism>
<dbReference type="EMBL" id="PSQE01000001">
    <property type="protein sequence ID" value="RHN79567.1"/>
    <property type="molecule type" value="Genomic_DNA"/>
</dbReference>
<reference evidence="2 5" key="2">
    <citation type="journal article" date="2014" name="BMC Genomics">
        <title>An improved genome release (version Mt4.0) for the model legume Medicago truncatula.</title>
        <authorList>
            <person name="Tang H."/>
            <person name="Krishnakumar V."/>
            <person name="Bidwell S."/>
            <person name="Rosen B."/>
            <person name="Chan A."/>
            <person name="Zhou S."/>
            <person name="Gentzbittel L."/>
            <person name="Childs K.L."/>
            <person name="Yandell M."/>
            <person name="Gundlach H."/>
            <person name="Mayer K.F."/>
            <person name="Schwartz D.C."/>
            <person name="Town C.D."/>
        </authorList>
    </citation>
    <scope>GENOME REANNOTATION</scope>
    <source>
        <strain evidence="2">A17</strain>
        <strain evidence="4 5">cv. Jemalong A17</strain>
    </source>
</reference>
<keyword evidence="1 2" id="KW-0812">Transmembrane</keyword>
<feature type="transmembrane region" description="Helical" evidence="1">
    <location>
        <begin position="252"/>
        <end position="273"/>
    </location>
</feature>
<accession>A0A072VJQ6</accession>
<dbReference type="HOGENOM" id="CLU_058910_0_0_1"/>
<proteinExistence type="predicted"/>
<protein>
    <submittedName>
        <fullName evidence="2">Transmembrane protein</fullName>
    </submittedName>
</protein>
<evidence type="ECO:0000313" key="5">
    <source>
        <dbReference type="Proteomes" id="UP000002051"/>
    </source>
</evidence>
<sequence>MESETKLVNQNKNMDVLDILKKTVTIYFKNINFIIFTFLTSLPYFFLMIYFETLFQQTLLLSPQIISSLPLFEKIYMFGNDTLSYIGEPSFVNDYLPLLIQLGFIYTVPLHVLEFFSAVITIGLASKLSSEENHNDTSLMSIKHMFQNSNDISIMKRTFTTSLYMLALSFGLLIACPWTVIGTCYGLYSAFGCYIFFATISCVAIGKLLMVYLEWSAIWNMSIATSVLDGIYGIRALRVSYFYSSGNQKRGLVLMLVFFVYGVFLRLICIYFGCYKGGSGIFLLIGIVGILTVVNILKWVSCVIYFNDCKERKMEMKVDDEEIGKVQLQSNSSKT</sequence>
<evidence type="ECO:0000313" key="6">
    <source>
        <dbReference type="Proteomes" id="UP000265566"/>
    </source>
</evidence>
<dbReference type="Proteomes" id="UP000002051">
    <property type="component" value="Unassembled WGS sequence"/>
</dbReference>
<reference evidence="4" key="3">
    <citation type="submission" date="2015-04" db="UniProtKB">
        <authorList>
            <consortium name="EnsemblPlants"/>
        </authorList>
    </citation>
    <scope>IDENTIFICATION</scope>
    <source>
        <strain evidence="4">cv. Jemalong A17</strain>
    </source>
</reference>
<feature type="transmembrane region" description="Helical" evidence="1">
    <location>
        <begin position="163"/>
        <end position="188"/>
    </location>
</feature>
<reference evidence="2 5" key="1">
    <citation type="journal article" date="2011" name="Nature">
        <title>The Medicago genome provides insight into the evolution of rhizobial symbioses.</title>
        <authorList>
            <person name="Young N.D."/>
            <person name="Debelle F."/>
            <person name="Oldroyd G.E."/>
            <person name="Geurts R."/>
            <person name="Cannon S.B."/>
            <person name="Udvardi M.K."/>
            <person name="Benedito V.A."/>
            <person name="Mayer K.F."/>
            <person name="Gouzy J."/>
            <person name="Schoof H."/>
            <person name="Van de Peer Y."/>
            <person name="Proost S."/>
            <person name="Cook D.R."/>
            <person name="Meyers B.C."/>
            <person name="Spannagl M."/>
            <person name="Cheung F."/>
            <person name="De Mita S."/>
            <person name="Krishnakumar V."/>
            <person name="Gundlach H."/>
            <person name="Zhou S."/>
            <person name="Mudge J."/>
            <person name="Bharti A.K."/>
            <person name="Murray J.D."/>
            <person name="Naoumkina M.A."/>
            <person name="Rosen B."/>
            <person name="Silverstein K.A."/>
            <person name="Tang H."/>
            <person name="Rombauts S."/>
            <person name="Zhao P.X."/>
            <person name="Zhou P."/>
            <person name="Barbe V."/>
            <person name="Bardou P."/>
            <person name="Bechner M."/>
            <person name="Bellec A."/>
            <person name="Berger A."/>
            <person name="Berges H."/>
            <person name="Bidwell S."/>
            <person name="Bisseling T."/>
            <person name="Choisne N."/>
            <person name="Couloux A."/>
            <person name="Denny R."/>
            <person name="Deshpande S."/>
            <person name="Dai X."/>
            <person name="Doyle J.J."/>
            <person name="Dudez A.M."/>
            <person name="Farmer A.D."/>
            <person name="Fouteau S."/>
            <person name="Franken C."/>
            <person name="Gibelin C."/>
            <person name="Gish J."/>
            <person name="Goldstein S."/>
            <person name="Gonzalez A.J."/>
            <person name="Green P.J."/>
            <person name="Hallab A."/>
            <person name="Hartog M."/>
            <person name="Hua A."/>
            <person name="Humphray S.J."/>
            <person name="Jeong D.H."/>
            <person name="Jing Y."/>
            <person name="Jocker A."/>
            <person name="Kenton S.M."/>
            <person name="Kim D.J."/>
            <person name="Klee K."/>
            <person name="Lai H."/>
            <person name="Lang C."/>
            <person name="Lin S."/>
            <person name="Macmil S.L."/>
            <person name="Magdelenat G."/>
            <person name="Matthews L."/>
            <person name="McCorrison J."/>
            <person name="Monaghan E.L."/>
            <person name="Mun J.H."/>
            <person name="Najar F.Z."/>
            <person name="Nicholson C."/>
            <person name="Noirot C."/>
            <person name="O'Bleness M."/>
            <person name="Paule C.R."/>
            <person name="Poulain J."/>
            <person name="Prion F."/>
            <person name="Qin B."/>
            <person name="Qu C."/>
            <person name="Retzel E.F."/>
            <person name="Riddle C."/>
            <person name="Sallet E."/>
            <person name="Samain S."/>
            <person name="Samson N."/>
            <person name="Sanders I."/>
            <person name="Saurat O."/>
            <person name="Scarpelli C."/>
            <person name="Schiex T."/>
            <person name="Segurens B."/>
            <person name="Severin A.J."/>
            <person name="Sherrier D.J."/>
            <person name="Shi R."/>
            <person name="Sims S."/>
            <person name="Singer S.R."/>
            <person name="Sinharoy S."/>
            <person name="Sterck L."/>
            <person name="Viollet A."/>
            <person name="Wang B.B."/>
            <person name="Wang K."/>
            <person name="Wang M."/>
            <person name="Wang X."/>
            <person name="Warfsmann J."/>
            <person name="Weissenbach J."/>
            <person name="White D.D."/>
            <person name="White J.D."/>
            <person name="Wiley G.B."/>
            <person name="Wincker P."/>
            <person name="Xing Y."/>
            <person name="Yang L."/>
            <person name="Yao Z."/>
            <person name="Ying F."/>
            <person name="Zhai J."/>
            <person name="Zhou L."/>
            <person name="Zuber A."/>
            <person name="Denarie J."/>
            <person name="Dixon R.A."/>
            <person name="May G.D."/>
            <person name="Schwartz D.C."/>
            <person name="Rogers J."/>
            <person name="Quetier F."/>
            <person name="Town C.D."/>
            <person name="Roe B.A."/>
        </authorList>
    </citation>
    <scope>NUCLEOTIDE SEQUENCE [LARGE SCALE GENOMIC DNA]</scope>
    <source>
        <strain evidence="2">A17</strain>
        <strain evidence="4 5">cv. Jemalong A17</strain>
    </source>
</reference>